<evidence type="ECO:0000256" key="1">
    <source>
        <dbReference type="SAM" id="MobiDB-lite"/>
    </source>
</evidence>
<feature type="compositionally biased region" description="Basic and acidic residues" evidence="1">
    <location>
        <begin position="606"/>
        <end position="618"/>
    </location>
</feature>
<feature type="region of interest" description="Disordered" evidence="1">
    <location>
        <begin position="606"/>
        <end position="627"/>
    </location>
</feature>
<dbReference type="PANTHER" id="PTHR23011:SF43">
    <property type="entry name" value="CYCLIC NUCLEOTIDE-BINDING DOMAIN-CONTAINING PROTEIN 2"/>
    <property type="match status" value="1"/>
</dbReference>
<dbReference type="InterPro" id="IPR018490">
    <property type="entry name" value="cNMP-bd_dom_sf"/>
</dbReference>
<dbReference type="InterPro" id="IPR014710">
    <property type="entry name" value="RmlC-like_jellyroll"/>
</dbReference>
<feature type="region of interest" description="Disordered" evidence="1">
    <location>
        <begin position="522"/>
        <end position="568"/>
    </location>
</feature>
<dbReference type="Gene3D" id="2.60.120.10">
    <property type="entry name" value="Jelly Rolls"/>
    <property type="match status" value="1"/>
</dbReference>
<dbReference type="Proteomes" id="UP000838412">
    <property type="component" value="Chromosome 12"/>
</dbReference>
<name>A0A8J9YUE8_BRALA</name>
<dbReference type="InterPro" id="IPR011049">
    <property type="entry name" value="Serralysin-like_metalloprot_C"/>
</dbReference>
<organism evidence="3 4">
    <name type="scientific">Branchiostoma lanceolatum</name>
    <name type="common">Common lancelet</name>
    <name type="synonym">Amphioxus lanceolatum</name>
    <dbReference type="NCBI Taxonomy" id="7740"/>
    <lineage>
        <taxon>Eukaryota</taxon>
        <taxon>Metazoa</taxon>
        <taxon>Chordata</taxon>
        <taxon>Cephalochordata</taxon>
        <taxon>Leptocardii</taxon>
        <taxon>Amphioxiformes</taxon>
        <taxon>Branchiostomatidae</taxon>
        <taxon>Branchiostoma</taxon>
    </lineage>
</organism>
<dbReference type="PANTHER" id="PTHR23011">
    <property type="entry name" value="CYCLIC NUCLEOTIDE-BINDING DOMAIN CONTAINING PROTEIN"/>
    <property type="match status" value="1"/>
</dbReference>
<dbReference type="EMBL" id="OV696697">
    <property type="protein sequence ID" value="CAH1241955.1"/>
    <property type="molecule type" value="Genomic_DNA"/>
</dbReference>
<feature type="compositionally biased region" description="Polar residues" evidence="1">
    <location>
        <begin position="523"/>
        <end position="537"/>
    </location>
</feature>
<gene>
    <name evidence="3" type="primary">CNBD2</name>
    <name evidence="3" type="ORF">BLAG_LOCUS5368</name>
</gene>
<dbReference type="SUPFAM" id="SSF51206">
    <property type="entry name" value="cAMP-binding domain-like"/>
    <property type="match status" value="1"/>
</dbReference>
<sequence length="843" mass="94210">MDFRDRIEEFVQKSRESMDGSRESMEGSRESVRRRLELIDETREASDGRRESTAGRRESVGGRRESVGGRRESVGGRRESVGGRRESVGGRRESVGGRRESVGGRRDSVGGRRESVGGRRESMSRPRRESIQFAQVEVARLRARTWHGHRRKSQALPRVRTPSPVKETQTMIEKFVMAARVVRRLCQVALCMRKYAEDTLGKVFEGLSKPRRQSCLKEQGNVLSFDAGFFKTDFEHLFPDSAKRVAGKLPSERTPADLKLIGAVLRSLSNFRKYPRNIQDMLSRVVRYQSLGVNRVVIKKGHPGTAFYMVFSGRVGVVTTDDPDELMQRASMVVLSKGAIFGEMAMITGDKRNATIQTLEQTELVVVDSYNLQDSDMHVLLKRDFKYKFDFLSEVFTANLKPPRTLHFLATAKFNARELKCSNRILNLFLFEHRKLSLFSSWGDAPMERLASLSKTETMPHGNVVVTDMGREPMIVFVTKGNCDVIKLVDISQASIEMGDGESNISARVSSSHLLASLPTAKGSVTSPATLTKTPSSLHALPPIRQGTGSDEPSGEIAAGEEGEAVHQARRKSVVVGVRFKEHRKSSGPKQLLSFSDIPMPADVGRVESGDHIDERSRARAKRKYSRRISHCPQRVGTFMTLGKLGPGKAFGLAHVSKSPIPPHLSLVSRGASILHVTLRDFRAVSEGQPALQGLDTERVEVPPDKILCEKFFQESQWESYKRRVVEQTMVDIHRPKDGLGLRNYDAIDTYPMSEDILVIDVGSSALSFLQSFTGGIVLPRCQQTPASQAAQKRLGSEYINSPIFARDNKGSLRMIDMIEDRTRNPSRNQHGLKCHHLPQDSR</sequence>
<accession>A0A8J9YUE8</accession>
<dbReference type="CDD" id="cd00038">
    <property type="entry name" value="CAP_ED"/>
    <property type="match status" value="1"/>
</dbReference>
<dbReference type="Pfam" id="PF00027">
    <property type="entry name" value="cNMP_binding"/>
    <property type="match status" value="1"/>
</dbReference>
<dbReference type="SMART" id="SM00100">
    <property type="entry name" value="cNMP"/>
    <property type="match status" value="1"/>
</dbReference>
<dbReference type="InterPro" id="IPR000595">
    <property type="entry name" value="cNMP-bd_dom"/>
</dbReference>
<evidence type="ECO:0000259" key="2">
    <source>
        <dbReference type="PROSITE" id="PS50042"/>
    </source>
</evidence>
<evidence type="ECO:0000313" key="4">
    <source>
        <dbReference type="Proteomes" id="UP000838412"/>
    </source>
</evidence>
<dbReference type="GO" id="GO:0030552">
    <property type="term" value="F:cAMP binding"/>
    <property type="evidence" value="ECO:0007669"/>
    <property type="project" value="TreeGrafter"/>
</dbReference>
<protein>
    <submittedName>
        <fullName evidence="3">CNBD2 protein</fullName>
    </submittedName>
</protein>
<evidence type="ECO:0000313" key="3">
    <source>
        <dbReference type="EMBL" id="CAH1241955.1"/>
    </source>
</evidence>
<dbReference type="OrthoDB" id="166212at2759"/>
<dbReference type="GO" id="GO:0007283">
    <property type="term" value="P:spermatogenesis"/>
    <property type="evidence" value="ECO:0007669"/>
    <property type="project" value="TreeGrafter"/>
</dbReference>
<dbReference type="PROSITE" id="PS50042">
    <property type="entry name" value="CNMP_BINDING_3"/>
    <property type="match status" value="1"/>
</dbReference>
<dbReference type="FunFam" id="2.60.120.10:FF:000378">
    <property type="entry name" value="uncharacterized protein LOC100180193 isoform X2"/>
    <property type="match status" value="1"/>
</dbReference>
<feature type="region of interest" description="Disordered" evidence="1">
    <location>
        <begin position="1"/>
        <end position="128"/>
    </location>
</feature>
<feature type="domain" description="Cyclic nucleotide-binding" evidence="2">
    <location>
        <begin position="270"/>
        <end position="373"/>
    </location>
</feature>
<reference evidence="3" key="1">
    <citation type="submission" date="2022-01" db="EMBL/GenBank/DDBJ databases">
        <authorList>
            <person name="Braso-Vives M."/>
        </authorList>
    </citation>
    <scope>NUCLEOTIDE SEQUENCE</scope>
</reference>
<feature type="region of interest" description="Disordered" evidence="1">
    <location>
        <begin position="824"/>
        <end position="843"/>
    </location>
</feature>
<keyword evidence="4" id="KW-1185">Reference proteome</keyword>
<proteinExistence type="predicted"/>
<dbReference type="AlphaFoldDB" id="A0A8J9YUE8"/>
<dbReference type="Gene3D" id="2.150.10.10">
    <property type="entry name" value="Serralysin-like metalloprotease, C-terminal"/>
    <property type="match status" value="1"/>
</dbReference>